<gene>
    <name evidence="2" type="ORF">HHL10_17165</name>
</gene>
<organism evidence="2 3">
    <name type="scientific">Azohydromonas caseinilytica</name>
    <dbReference type="NCBI Taxonomy" id="2728836"/>
    <lineage>
        <taxon>Bacteria</taxon>
        <taxon>Pseudomonadati</taxon>
        <taxon>Pseudomonadota</taxon>
        <taxon>Betaproteobacteria</taxon>
        <taxon>Burkholderiales</taxon>
        <taxon>Sphaerotilaceae</taxon>
        <taxon>Azohydromonas</taxon>
    </lineage>
</organism>
<dbReference type="Pfam" id="PF07110">
    <property type="entry name" value="EthD"/>
    <property type="match status" value="1"/>
</dbReference>
<dbReference type="SUPFAM" id="SSF54909">
    <property type="entry name" value="Dimeric alpha+beta barrel"/>
    <property type="match status" value="2"/>
</dbReference>
<evidence type="ECO:0000313" key="3">
    <source>
        <dbReference type="Proteomes" id="UP000574067"/>
    </source>
</evidence>
<accession>A0A848FD43</accession>
<dbReference type="InterPro" id="IPR011008">
    <property type="entry name" value="Dimeric_a/b-barrel"/>
</dbReference>
<sequence length="225" mass="24385">MIYLARRNPALAPQAFAQAWREHSALGRACRNVQDRVLAVAQCSRVLDLALPGASADHDGVALLALRDGESARDIWNDSETLAVMRPDEPRVFAGYVRDFALVGRERVLRDGARGGSAVIAFVRRPTALSKAGFDAAWCAGEPEPWLDAPALRHATRVVHNRVEHTPPPGYDFDGIAEWWFDTPAAAVAAFGPGGLQARLPAALAGMCDPARSVFMFTHVTHSRP</sequence>
<dbReference type="GO" id="GO:0016491">
    <property type="term" value="F:oxidoreductase activity"/>
    <property type="evidence" value="ECO:0007669"/>
    <property type="project" value="InterPro"/>
</dbReference>
<feature type="domain" description="EthD" evidence="1">
    <location>
        <begin position="9"/>
        <end position="93"/>
    </location>
</feature>
<dbReference type="InterPro" id="IPR009799">
    <property type="entry name" value="EthD_dom"/>
</dbReference>
<dbReference type="EMBL" id="JABBFW010000012">
    <property type="protein sequence ID" value="NML16715.1"/>
    <property type="molecule type" value="Genomic_DNA"/>
</dbReference>
<comment type="caution">
    <text evidence="2">The sequence shown here is derived from an EMBL/GenBank/DDBJ whole genome shotgun (WGS) entry which is preliminary data.</text>
</comment>
<evidence type="ECO:0000313" key="2">
    <source>
        <dbReference type="EMBL" id="NML16715.1"/>
    </source>
</evidence>
<name>A0A848FD43_9BURK</name>
<keyword evidence="3" id="KW-1185">Reference proteome</keyword>
<proteinExistence type="predicted"/>
<dbReference type="Gene3D" id="3.30.70.100">
    <property type="match status" value="2"/>
</dbReference>
<protein>
    <submittedName>
        <fullName evidence="2">EthD domain-containing protein</fullName>
    </submittedName>
</protein>
<evidence type="ECO:0000259" key="1">
    <source>
        <dbReference type="Pfam" id="PF07110"/>
    </source>
</evidence>
<dbReference type="AlphaFoldDB" id="A0A848FD43"/>
<dbReference type="Proteomes" id="UP000574067">
    <property type="component" value="Unassembled WGS sequence"/>
</dbReference>
<reference evidence="2 3" key="1">
    <citation type="submission" date="2020-04" db="EMBL/GenBank/DDBJ databases">
        <title>Azohydromonas sp. isolated from soil.</title>
        <authorList>
            <person name="Dahal R.H."/>
        </authorList>
    </citation>
    <scope>NUCLEOTIDE SEQUENCE [LARGE SCALE GENOMIC DNA]</scope>
    <source>
        <strain evidence="2 3">G-1-1-14</strain>
    </source>
</reference>